<reference evidence="2" key="1">
    <citation type="submission" date="2018-12" db="EMBL/GenBank/DDBJ databases">
        <title>Complete genome sequence of Paenibacillus sp. MBLB1234.</title>
        <authorList>
            <person name="Nam Y.-D."/>
            <person name="Kang J."/>
            <person name="Chung W.-H."/>
            <person name="Park Y.S."/>
        </authorList>
    </citation>
    <scope>NUCLEOTIDE SEQUENCE [LARGE SCALE GENOMIC DNA]</scope>
    <source>
        <strain evidence="2">MBLB1234</strain>
    </source>
</reference>
<evidence type="ECO:0000313" key="2">
    <source>
        <dbReference type="Proteomes" id="UP000270678"/>
    </source>
</evidence>
<dbReference type="RefSeq" id="WP_126998892.1">
    <property type="nucleotide sequence ID" value="NZ_CP034346.1"/>
</dbReference>
<name>A0A3Q9I8N1_9BACL</name>
<organism evidence="1 2">
    <name type="scientific">Paenibacillus lutimineralis</name>
    <dbReference type="NCBI Taxonomy" id="2707005"/>
    <lineage>
        <taxon>Bacteria</taxon>
        <taxon>Bacillati</taxon>
        <taxon>Bacillota</taxon>
        <taxon>Bacilli</taxon>
        <taxon>Bacillales</taxon>
        <taxon>Paenibacillaceae</taxon>
        <taxon>Paenibacillus</taxon>
    </lineage>
</organism>
<keyword evidence="2" id="KW-1185">Reference proteome</keyword>
<proteinExistence type="predicted"/>
<evidence type="ECO:0000313" key="1">
    <source>
        <dbReference type="EMBL" id="AZS15355.1"/>
    </source>
</evidence>
<gene>
    <name evidence="1" type="ORF">EI981_13370</name>
</gene>
<dbReference type="InterPro" id="IPR021145">
    <property type="entry name" value="Portal_protein_SPP1_Gp6-like"/>
</dbReference>
<dbReference type="AlphaFoldDB" id="A0A3Q9I8N1"/>
<dbReference type="Pfam" id="PF05133">
    <property type="entry name" value="SPP1_portal"/>
    <property type="match status" value="1"/>
</dbReference>
<accession>A0A3Q9I8N1</accession>
<sequence length="498" mass="56179">MAKIWGKISGEMSRLRGGIVNMMNGLGWSLTGGTIGGTYTLNTTRVNYEFARKLYDNTAEDYKLGAGFAKKIINSTVGFMGLPDVKSSDADAQERLQEFFKQNRSRMQRTHLNAIREADCFVWLTREDNNNPLYPEERKRIVYNIIPPEQVKGINLDPITGEPIEYILESTSTWTDDSGAKRRAVIKQRINKDRRIIEIEGDQPPNLVAGEITNPWGFIPIVHFKNEADETMAYGKSDLESVEPFFKIYHDVFLHAVQGSKMHSTPRLKLKLKDVAAFLRNNFGVNDPAKFAKDGGTINLNGHELILLESEEDAAFIEAKSATGDATALLKFVFYCIASASETPEFVFGVHMPSSLASTKEQMPVFIQKIERKRMAFTDSWQLMCRMVLAMISQAENSSFSTYETELIWETIDPRDSKDVATEIKTIVEALDKALAGRFISLEAAVDFLKAWIDTMQDFETDDEDVPGEKSRIVQTSLFLARLEDGEGLDEEKQELEV</sequence>
<dbReference type="Proteomes" id="UP000270678">
    <property type="component" value="Chromosome"/>
</dbReference>
<dbReference type="KEGG" id="plut:EI981_13370"/>
<dbReference type="OrthoDB" id="2498461at2"/>
<protein>
    <submittedName>
        <fullName evidence="1">Phage portal protein</fullName>
    </submittedName>
</protein>
<dbReference type="EMBL" id="CP034346">
    <property type="protein sequence ID" value="AZS15355.1"/>
    <property type="molecule type" value="Genomic_DNA"/>
</dbReference>